<evidence type="ECO:0000313" key="2">
    <source>
        <dbReference type="Proteomes" id="UP001177023"/>
    </source>
</evidence>
<dbReference type="GO" id="GO:0006897">
    <property type="term" value="P:endocytosis"/>
    <property type="evidence" value="ECO:0007669"/>
    <property type="project" value="TreeGrafter"/>
</dbReference>
<keyword evidence="2" id="KW-1185">Reference proteome</keyword>
<comment type="caution">
    <text evidence="1">The sequence shown here is derived from an EMBL/GenBank/DDBJ whole genome shotgun (WGS) entry which is preliminary data.</text>
</comment>
<dbReference type="EMBL" id="CATQJA010002659">
    <property type="protein sequence ID" value="CAJ0580134.1"/>
    <property type="molecule type" value="Genomic_DNA"/>
</dbReference>
<sequence>MYEKIFDAELVAGELVDNVRAGTKAPLQDCIETTKLLLETLLSHSSDETLSAVHRALDTFSPDLENCFDARLLTALGRSLGQWFDEKSELSYSLSQEDDSHIEDMGIFAEIAAKTDPRIPERVAAEDNFDFVLKLKALYVMDQSYKVRIGAIRLLNNLTAIIPAVRRCLVDTELPSVLAPLISDQRTSAEERKMAVELLDQWAATGEPLPLVHLPFLNANFFKALISLHEDRSALKLLINLYASSPAETQELAMQALSDSKNGNLANHLLEYTNTTPTAASFFLLSRLLSLPEEQVNDLFYHNDLSVAATISSRELLNSVDDKVQDYCLQTLEALAKLGVRDYCMREALEGYHSF</sequence>
<dbReference type="InterPro" id="IPR030125">
    <property type="entry name" value="SPIN90/Ldb17"/>
</dbReference>
<dbReference type="GO" id="GO:0071933">
    <property type="term" value="F:Arp2/3 complex binding"/>
    <property type="evidence" value="ECO:0007669"/>
    <property type="project" value="TreeGrafter"/>
</dbReference>
<dbReference type="PANTHER" id="PTHR13357">
    <property type="entry name" value="SH3 ADAPTER PROTEIN SPIN90 NCK INTERACTING PROTEIN WITH SH3 DOMAIN"/>
    <property type="match status" value="1"/>
</dbReference>
<protein>
    <submittedName>
        <fullName evidence="1">Uncharacterized protein</fullName>
    </submittedName>
</protein>
<evidence type="ECO:0000313" key="1">
    <source>
        <dbReference type="EMBL" id="CAJ0580134.1"/>
    </source>
</evidence>
<dbReference type="SUPFAM" id="SSF48371">
    <property type="entry name" value="ARM repeat"/>
    <property type="match status" value="1"/>
</dbReference>
<name>A0AA36D5D1_9BILA</name>
<organism evidence="1 2">
    <name type="scientific">Mesorhabditis spiculigera</name>
    <dbReference type="NCBI Taxonomy" id="96644"/>
    <lineage>
        <taxon>Eukaryota</taxon>
        <taxon>Metazoa</taxon>
        <taxon>Ecdysozoa</taxon>
        <taxon>Nematoda</taxon>
        <taxon>Chromadorea</taxon>
        <taxon>Rhabditida</taxon>
        <taxon>Rhabditina</taxon>
        <taxon>Rhabditomorpha</taxon>
        <taxon>Rhabditoidea</taxon>
        <taxon>Rhabditidae</taxon>
        <taxon>Mesorhabditinae</taxon>
        <taxon>Mesorhabditis</taxon>
    </lineage>
</organism>
<gene>
    <name evidence="1" type="ORF">MSPICULIGERA_LOCUS18336</name>
</gene>
<proteinExistence type="predicted"/>
<dbReference type="InterPro" id="IPR011989">
    <property type="entry name" value="ARM-like"/>
</dbReference>
<reference evidence="1" key="1">
    <citation type="submission" date="2023-06" db="EMBL/GenBank/DDBJ databases">
        <authorList>
            <person name="Delattre M."/>
        </authorList>
    </citation>
    <scope>NUCLEOTIDE SEQUENCE</scope>
    <source>
        <strain evidence="1">AF72</strain>
    </source>
</reference>
<accession>A0AA36D5D1</accession>
<dbReference type="InterPro" id="IPR016024">
    <property type="entry name" value="ARM-type_fold"/>
</dbReference>
<dbReference type="Proteomes" id="UP001177023">
    <property type="component" value="Unassembled WGS sequence"/>
</dbReference>
<dbReference type="PANTHER" id="PTHR13357:SF1">
    <property type="entry name" value="NCK-INTERACTING PROTEIN WITH SH3 DOMAIN"/>
    <property type="match status" value="1"/>
</dbReference>
<dbReference type="Gene3D" id="1.25.10.10">
    <property type="entry name" value="Leucine-rich Repeat Variant"/>
    <property type="match status" value="1"/>
</dbReference>
<dbReference type="AlphaFoldDB" id="A0AA36D5D1"/>
<feature type="non-terminal residue" evidence="1">
    <location>
        <position position="1"/>
    </location>
</feature>